<dbReference type="KEGG" id="epa:110240393"/>
<dbReference type="GeneID" id="110240393"/>
<dbReference type="InterPro" id="IPR027974">
    <property type="entry name" value="DUF4470"/>
</dbReference>
<evidence type="ECO:0000259" key="4">
    <source>
        <dbReference type="Pfam" id="PF14737"/>
    </source>
</evidence>
<proteinExistence type="predicted"/>
<evidence type="ECO:0000256" key="3">
    <source>
        <dbReference type="ARBA" id="ARBA00023242"/>
    </source>
</evidence>
<dbReference type="PANTHER" id="PTHR10237">
    <property type="entry name" value="DEFORMED EPIDERMAL AUTOREGULATORY FACTOR 1 HOMOLOG SUPPRESSIN"/>
    <property type="match status" value="1"/>
</dbReference>
<keyword evidence="6" id="KW-1185">Reference proteome</keyword>
<evidence type="ECO:0000256" key="1">
    <source>
        <dbReference type="ARBA" id="ARBA00023015"/>
    </source>
</evidence>
<dbReference type="Pfam" id="PF14737">
    <property type="entry name" value="DUF4470"/>
    <property type="match status" value="1"/>
</dbReference>
<reference evidence="5" key="1">
    <citation type="submission" date="2022-11" db="UniProtKB">
        <authorList>
            <consortium name="EnsemblMetazoa"/>
        </authorList>
    </citation>
    <scope>IDENTIFICATION</scope>
</reference>
<dbReference type="Proteomes" id="UP000887567">
    <property type="component" value="Unplaced"/>
</dbReference>
<dbReference type="AlphaFoldDB" id="A0A913YLW5"/>
<dbReference type="RefSeq" id="XP_028515261.1">
    <property type="nucleotide sequence ID" value="XM_028659460.1"/>
</dbReference>
<dbReference type="GO" id="GO:0000981">
    <property type="term" value="F:DNA-binding transcription factor activity, RNA polymerase II-specific"/>
    <property type="evidence" value="ECO:0007669"/>
    <property type="project" value="TreeGrafter"/>
</dbReference>
<dbReference type="InterPro" id="IPR024119">
    <property type="entry name" value="TF_DEAF-1"/>
</dbReference>
<name>A0A913YLW5_EXADI</name>
<sequence>MMDYDGENIPIWNFHNPAQTIYYSTGMISFPMGNTRNRSITEQIGTTNEQHLDLLFLGCGDLRNVLCTVSELSQRRPHHCPKSIDIHLNDYDPTILPRNAIILDIIGYINPDIPDDMDFLWNVSYNMTLSKSHGDRLRQVITSLINIDQNDENGITLRFQDSRTEQECLSVWKDWLELNLDVETVKEERHEFNINQLASHEGILEHLLEKVGLAICSKSEFVKTSMRYWQQEVDHWTEKASTTDDSDFINPTLISPFEHIWKLNVNSSPFEGYMPFDPGDIMRHKSLTAVCKETLKMWVKRFQTFNKKHPVKISLWAGDALWLCTSGLPSEMLFDVIDTSNVSDYVGLLNVLICCGPRLKKERESMLHTSSMTLWSGNCESVEDYYTKSIGINTNLLPTVLGLHLAVDFDLGNRRLPDNGELAEASLHWVKADTKRSILTLDKESDIITALWNLTKQCFNLVKDLEAADIYGAPLSSPLTLLRIIHQMSPLVRGGAARIFYLLESEVPYDFYQKHGFTWKLLKSIAMQDGEPIIEVEVQMKITVNQVAHSCSQIPMIVFLDQKDNVHLKILLNRFENCPVMYNTIRFNIKEDTVTFHMLERDWEIIQPNFLLHIAQYRGLQTFRCKPVELRNDEKISVHRVDPVATFGLFAVQEFQVCDVPSPLLEIVKIEEDDNLYKAELNILDSEKCNAKDMSVDFTPHSSPTEVDIYFSGVRGSNLRFSCPVSASSSNFRVSKKKNKVTCEIGKDGNMVSGEMTLINPAQVQFHTMTRWDAEADNLEWTCYQMLRSKSDFLMELSLTDQRGPPFYRLRCIITEILNEHFKGSSKDPCLYHVGLTENHEDDTEGFFLKVHGLIYKWNHLPYEKCIFSEHPKRNNDAEKAKSFAREVFGCTCHYIFTLPEEIELFRRMFYINAARTEQENPATSAWRNTFICPLYPREGLLNKKPDNIFEAALRKKFFF</sequence>
<evidence type="ECO:0000313" key="6">
    <source>
        <dbReference type="Proteomes" id="UP000887567"/>
    </source>
</evidence>
<dbReference type="EnsemblMetazoa" id="XM_028659460.1">
    <property type="protein sequence ID" value="XP_028515261.1"/>
    <property type="gene ID" value="LOC110240393"/>
</dbReference>
<keyword evidence="2" id="KW-0804">Transcription</keyword>
<keyword evidence="1" id="KW-0805">Transcription regulation</keyword>
<feature type="domain" description="DUF4470" evidence="4">
    <location>
        <begin position="31"/>
        <end position="128"/>
    </location>
</feature>
<keyword evidence="3" id="KW-0539">Nucleus</keyword>
<dbReference type="PANTHER" id="PTHR10237:SF1">
    <property type="entry name" value="DEFORMED EPIDERMAL AUTOREGULATORY FACTOR 1 HOMOLOG"/>
    <property type="match status" value="1"/>
</dbReference>
<evidence type="ECO:0000256" key="2">
    <source>
        <dbReference type="ARBA" id="ARBA00023163"/>
    </source>
</evidence>
<dbReference type="GO" id="GO:0005634">
    <property type="term" value="C:nucleus"/>
    <property type="evidence" value="ECO:0007669"/>
    <property type="project" value="TreeGrafter"/>
</dbReference>
<organism evidence="5 6">
    <name type="scientific">Exaiptasia diaphana</name>
    <name type="common">Tropical sea anemone</name>
    <name type="synonym">Aiptasia pulchella</name>
    <dbReference type="NCBI Taxonomy" id="2652724"/>
    <lineage>
        <taxon>Eukaryota</taxon>
        <taxon>Metazoa</taxon>
        <taxon>Cnidaria</taxon>
        <taxon>Anthozoa</taxon>
        <taxon>Hexacorallia</taxon>
        <taxon>Actiniaria</taxon>
        <taxon>Aiptasiidae</taxon>
        <taxon>Exaiptasia</taxon>
    </lineage>
</organism>
<protein>
    <recommendedName>
        <fullName evidence="4">DUF4470 domain-containing protein</fullName>
    </recommendedName>
</protein>
<evidence type="ECO:0000313" key="5">
    <source>
        <dbReference type="EnsemblMetazoa" id="XP_028515261.1"/>
    </source>
</evidence>
<accession>A0A913YLW5</accession>
<dbReference type="OrthoDB" id="5958408at2759"/>